<dbReference type="OrthoDB" id="2309723at2759"/>
<dbReference type="EMBL" id="KN822097">
    <property type="protein sequence ID" value="KIM57702.1"/>
    <property type="molecule type" value="Genomic_DNA"/>
</dbReference>
<evidence type="ECO:0000313" key="10">
    <source>
        <dbReference type="Proteomes" id="UP000053989"/>
    </source>
</evidence>
<dbReference type="Pfam" id="PF04082">
    <property type="entry name" value="Fungal_trans"/>
    <property type="match status" value="1"/>
</dbReference>
<feature type="compositionally biased region" description="Polar residues" evidence="6">
    <location>
        <begin position="96"/>
        <end position="109"/>
    </location>
</feature>
<dbReference type="GO" id="GO:0008270">
    <property type="term" value="F:zinc ion binding"/>
    <property type="evidence" value="ECO:0007669"/>
    <property type="project" value="InterPro"/>
</dbReference>
<dbReference type="GO" id="GO:0006351">
    <property type="term" value="P:DNA-templated transcription"/>
    <property type="evidence" value="ECO:0007669"/>
    <property type="project" value="InterPro"/>
</dbReference>
<dbReference type="PROSITE" id="PS50048">
    <property type="entry name" value="ZN2_CY6_FUNGAL_2"/>
    <property type="match status" value="1"/>
</dbReference>
<evidence type="ECO:0000313" key="9">
    <source>
        <dbReference type="EMBL" id="KIM57702.1"/>
    </source>
</evidence>
<accession>A0A0C2ZZ36</accession>
<evidence type="ECO:0000256" key="1">
    <source>
        <dbReference type="ARBA" id="ARBA00004123"/>
    </source>
</evidence>
<evidence type="ECO:0000259" key="7">
    <source>
        <dbReference type="PROSITE" id="PS50048"/>
    </source>
</evidence>
<dbReference type="InterPro" id="IPR036864">
    <property type="entry name" value="Zn2-C6_fun-type_DNA-bd_sf"/>
</dbReference>
<keyword evidence="10" id="KW-1185">Reference proteome</keyword>
<feature type="domain" description="Copper-fist" evidence="8">
    <location>
        <begin position="32"/>
        <end position="59"/>
    </location>
</feature>
<dbReference type="GO" id="GO:0000981">
    <property type="term" value="F:DNA-binding transcription factor activity, RNA polymerase II-specific"/>
    <property type="evidence" value="ECO:0007669"/>
    <property type="project" value="InterPro"/>
</dbReference>
<dbReference type="SMART" id="SM00066">
    <property type="entry name" value="GAL4"/>
    <property type="match status" value="1"/>
</dbReference>
<evidence type="ECO:0000256" key="3">
    <source>
        <dbReference type="ARBA" id="ARBA00023015"/>
    </source>
</evidence>
<protein>
    <recommendedName>
        <fullName evidence="11">Zn(2)-C6 fungal-type domain-containing protein</fullName>
    </recommendedName>
</protein>
<dbReference type="InterPro" id="IPR001138">
    <property type="entry name" value="Zn2Cys6_DnaBD"/>
</dbReference>
<dbReference type="STRING" id="1036808.A0A0C2ZZ36"/>
<sequence>MSSASDPMETPSPPLQRGKACLSCRRRKMRCDGARPTCTQCLRGDRAIDCEYTDGNRRPRTLALEEDVARLQARVQELENPDTTTPSLTLHDPYMHNSQSTTSANLLPTYGSGATASNYSSGLGFDQVPRVPQEVNPARIQHAIDTISPYTHDLGVFLNLPRLRAHPANIAPALRDALALMSLHLAQTSGGSQQSESASLSCALHSLTDAFSAANPRLGPQYYVQILQAQVLLAYYFHRVYQTPAAQCHANGAIALAVGLGLHMRSGDAPAPGLFNFVANCHPRLPRPSDAVEEQERVGAWWTIYSLVKFLEMIHPGPPVVATAVRITVPWPGSNVCGIHTYFWILIQSVFQDQSGVEHPGDTVALFLSTPNFNPQLGTAFGLQARASALLGEAHSLTAAHSRDPQISQTPDFRNRLNSLDHLLQNFFAGLPHPATIPVSPGAGNLHSLRQLLLTINLVALAQITLHRPFMSSHATSHKRCVDSAVRAVQSLNVLCEFAIANPMCMASLGAVFFVLHDELVHIRQRSRGHPSYNPGSPFSPGLATGQGSNQGEAEIVRALRKLVSVFRTMPEQYPLHGKFTSALTATLIHTEALFSIGVRQV</sequence>
<keyword evidence="3" id="KW-0805">Transcription regulation</keyword>
<dbReference type="CDD" id="cd00067">
    <property type="entry name" value="GAL4"/>
    <property type="match status" value="1"/>
</dbReference>
<dbReference type="GO" id="GO:0005507">
    <property type="term" value="F:copper ion binding"/>
    <property type="evidence" value="ECO:0007669"/>
    <property type="project" value="InterPro"/>
</dbReference>
<dbReference type="Gene3D" id="4.10.240.10">
    <property type="entry name" value="Zn(2)-C6 fungal-type DNA-binding domain"/>
    <property type="match status" value="1"/>
</dbReference>
<dbReference type="Proteomes" id="UP000053989">
    <property type="component" value="Unassembled WGS sequence"/>
</dbReference>
<name>A0A0C2ZZ36_9AGAM</name>
<proteinExistence type="predicted"/>
<dbReference type="PANTHER" id="PTHR47338:SF29">
    <property type="entry name" value="ZN(2)-C6 FUNGAL-TYPE DOMAIN-CONTAINING PROTEIN"/>
    <property type="match status" value="1"/>
</dbReference>
<dbReference type="InParanoid" id="A0A0C2ZZ36"/>
<dbReference type="AlphaFoldDB" id="A0A0C2ZZ36"/>
<evidence type="ECO:0000259" key="8">
    <source>
        <dbReference type="PROSITE" id="PS50073"/>
    </source>
</evidence>
<keyword evidence="2" id="KW-0479">Metal-binding</keyword>
<dbReference type="PROSITE" id="PS00463">
    <property type="entry name" value="ZN2_CY6_FUNGAL_1"/>
    <property type="match status" value="1"/>
</dbReference>
<dbReference type="Pfam" id="PF00172">
    <property type="entry name" value="Zn_clus"/>
    <property type="match status" value="1"/>
</dbReference>
<evidence type="ECO:0000256" key="4">
    <source>
        <dbReference type="ARBA" id="ARBA00023163"/>
    </source>
</evidence>
<keyword evidence="4" id="KW-0804">Transcription</keyword>
<dbReference type="CDD" id="cd12148">
    <property type="entry name" value="fungal_TF_MHR"/>
    <property type="match status" value="1"/>
</dbReference>
<dbReference type="HOGENOM" id="CLU_022337_1_1_1"/>
<feature type="domain" description="Zn(2)-C6 fungal-type" evidence="7">
    <location>
        <begin position="20"/>
        <end position="52"/>
    </location>
</feature>
<dbReference type="GO" id="GO:0003677">
    <property type="term" value="F:DNA binding"/>
    <property type="evidence" value="ECO:0007669"/>
    <property type="project" value="InterPro"/>
</dbReference>
<reference evidence="10" key="2">
    <citation type="submission" date="2015-01" db="EMBL/GenBank/DDBJ databases">
        <title>Evolutionary Origins and Diversification of the Mycorrhizal Mutualists.</title>
        <authorList>
            <consortium name="DOE Joint Genome Institute"/>
            <consortium name="Mycorrhizal Genomics Consortium"/>
            <person name="Kohler A."/>
            <person name="Kuo A."/>
            <person name="Nagy L.G."/>
            <person name="Floudas D."/>
            <person name="Copeland A."/>
            <person name="Barry K.W."/>
            <person name="Cichocki N."/>
            <person name="Veneault-Fourrey C."/>
            <person name="LaButti K."/>
            <person name="Lindquist E.A."/>
            <person name="Lipzen A."/>
            <person name="Lundell T."/>
            <person name="Morin E."/>
            <person name="Murat C."/>
            <person name="Riley R."/>
            <person name="Ohm R."/>
            <person name="Sun H."/>
            <person name="Tunlid A."/>
            <person name="Henrissat B."/>
            <person name="Grigoriev I.V."/>
            <person name="Hibbett D.S."/>
            <person name="Martin F."/>
        </authorList>
    </citation>
    <scope>NUCLEOTIDE SEQUENCE [LARGE SCALE GENOMIC DNA]</scope>
    <source>
        <strain evidence="10">Foug A</strain>
    </source>
</reference>
<organism evidence="9 10">
    <name type="scientific">Scleroderma citrinum Foug A</name>
    <dbReference type="NCBI Taxonomy" id="1036808"/>
    <lineage>
        <taxon>Eukaryota</taxon>
        <taxon>Fungi</taxon>
        <taxon>Dikarya</taxon>
        <taxon>Basidiomycota</taxon>
        <taxon>Agaricomycotina</taxon>
        <taxon>Agaricomycetes</taxon>
        <taxon>Agaricomycetidae</taxon>
        <taxon>Boletales</taxon>
        <taxon>Sclerodermatineae</taxon>
        <taxon>Sclerodermataceae</taxon>
        <taxon>Scleroderma</taxon>
    </lineage>
</organism>
<dbReference type="PANTHER" id="PTHR47338">
    <property type="entry name" value="ZN(II)2CYS6 TRANSCRIPTION FACTOR (EUROFUNG)-RELATED"/>
    <property type="match status" value="1"/>
</dbReference>
<gene>
    <name evidence="9" type="ORF">SCLCIDRAFT_1123604</name>
</gene>
<dbReference type="InterPro" id="IPR007219">
    <property type="entry name" value="XnlR_reg_dom"/>
</dbReference>
<reference evidence="9 10" key="1">
    <citation type="submission" date="2014-04" db="EMBL/GenBank/DDBJ databases">
        <authorList>
            <consortium name="DOE Joint Genome Institute"/>
            <person name="Kuo A."/>
            <person name="Kohler A."/>
            <person name="Nagy L.G."/>
            <person name="Floudas D."/>
            <person name="Copeland A."/>
            <person name="Barry K.W."/>
            <person name="Cichocki N."/>
            <person name="Veneault-Fourrey C."/>
            <person name="LaButti K."/>
            <person name="Lindquist E.A."/>
            <person name="Lipzen A."/>
            <person name="Lundell T."/>
            <person name="Morin E."/>
            <person name="Murat C."/>
            <person name="Sun H."/>
            <person name="Tunlid A."/>
            <person name="Henrissat B."/>
            <person name="Grigoriev I.V."/>
            <person name="Hibbett D.S."/>
            <person name="Martin F."/>
            <person name="Nordberg H.P."/>
            <person name="Cantor M.N."/>
            <person name="Hua S.X."/>
        </authorList>
    </citation>
    <scope>NUCLEOTIDE SEQUENCE [LARGE SCALE GENOMIC DNA]</scope>
    <source>
        <strain evidence="9 10">Foug A</strain>
    </source>
</reference>
<evidence type="ECO:0000256" key="5">
    <source>
        <dbReference type="ARBA" id="ARBA00023242"/>
    </source>
</evidence>
<evidence type="ECO:0008006" key="11">
    <source>
        <dbReference type="Google" id="ProtNLM"/>
    </source>
</evidence>
<keyword evidence="5" id="KW-0539">Nucleus</keyword>
<evidence type="ECO:0000256" key="2">
    <source>
        <dbReference type="ARBA" id="ARBA00022723"/>
    </source>
</evidence>
<feature type="region of interest" description="Disordered" evidence="6">
    <location>
        <begin position="527"/>
        <end position="549"/>
    </location>
</feature>
<evidence type="ECO:0000256" key="6">
    <source>
        <dbReference type="SAM" id="MobiDB-lite"/>
    </source>
</evidence>
<comment type="subcellular location">
    <subcellularLocation>
        <location evidence="1">Nucleus</location>
    </subcellularLocation>
</comment>
<feature type="region of interest" description="Disordered" evidence="6">
    <location>
        <begin position="79"/>
        <end position="109"/>
    </location>
</feature>
<dbReference type="PROSITE" id="PS50073">
    <property type="entry name" value="COPPER_FIST_2"/>
    <property type="match status" value="1"/>
</dbReference>
<dbReference type="InterPro" id="IPR050815">
    <property type="entry name" value="TF_fung"/>
</dbReference>
<dbReference type="GO" id="GO:0005634">
    <property type="term" value="C:nucleus"/>
    <property type="evidence" value="ECO:0007669"/>
    <property type="project" value="UniProtKB-SubCell"/>
</dbReference>
<dbReference type="InterPro" id="IPR001083">
    <property type="entry name" value="Cu_fist_DNA-bd_dom"/>
</dbReference>
<dbReference type="SUPFAM" id="SSF57701">
    <property type="entry name" value="Zn2/Cys6 DNA-binding domain"/>
    <property type="match status" value="1"/>
</dbReference>